<dbReference type="InterPro" id="IPR005149">
    <property type="entry name" value="Tscrpt_reg_PadR_N"/>
</dbReference>
<evidence type="ECO:0000313" key="2">
    <source>
        <dbReference type="EMBL" id="KKQ90326.1"/>
    </source>
</evidence>
<organism evidence="2 3">
    <name type="scientific">Berkelbacteria bacterium GW2011_GWA2_38_9</name>
    <dbReference type="NCBI Taxonomy" id="1618334"/>
    <lineage>
        <taxon>Bacteria</taxon>
        <taxon>Candidatus Berkelbacteria</taxon>
    </lineage>
</organism>
<dbReference type="InterPro" id="IPR036390">
    <property type="entry name" value="WH_DNA-bd_sf"/>
</dbReference>
<name>A0A0G0PLX7_9BACT</name>
<protein>
    <submittedName>
        <fullName evidence="2">Transcriptional regulator, PadR family</fullName>
    </submittedName>
</protein>
<sequence length="116" mass="13412">MVPKKSNQTQYWQSLINQSTIRFFILRVLWEKDSYGYILSKEVEDVSWGFCKPTESTLYPALADMEDKGLIRSSQVEARARTRKMYSITTEGKIAFRIAAKTWGRVIPAIRKATTL</sequence>
<dbReference type="PANTHER" id="PTHR43252">
    <property type="entry name" value="TRANSCRIPTIONAL REGULATOR YQJI"/>
    <property type="match status" value="1"/>
</dbReference>
<evidence type="ECO:0000259" key="1">
    <source>
        <dbReference type="Pfam" id="PF03551"/>
    </source>
</evidence>
<dbReference type="EMBL" id="LBVO01000008">
    <property type="protein sequence ID" value="KKQ90326.1"/>
    <property type="molecule type" value="Genomic_DNA"/>
</dbReference>
<dbReference type="AlphaFoldDB" id="A0A0G0PLX7"/>
<dbReference type="InterPro" id="IPR036388">
    <property type="entry name" value="WH-like_DNA-bd_sf"/>
</dbReference>
<accession>A0A0G0PLX7</accession>
<evidence type="ECO:0000313" key="3">
    <source>
        <dbReference type="Proteomes" id="UP000033934"/>
    </source>
</evidence>
<dbReference type="Pfam" id="PF03551">
    <property type="entry name" value="PadR"/>
    <property type="match status" value="1"/>
</dbReference>
<dbReference type="SUPFAM" id="SSF46785">
    <property type="entry name" value="Winged helix' DNA-binding domain"/>
    <property type="match status" value="1"/>
</dbReference>
<gene>
    <name evidence="2" type="ORF">UT11_C0008G0014</name>
</gene>
<reference evidence="2 3" key="1">
    <citation type="journal article" date="2015" name="Nature">
        <title>rRNA introns, odd ribosomes, and small enigmatic genomes across a large radiation of phyla.</title>
        <authorList>
            <person name="Brown C.T."/>
            <person name="Hug L.A."/>
            <person name="Thomas B.C."/>
            <person name="Sharon I."/>
            <person name="Castelle C.J."/>
            <person name="Singh A."/>
            <person name="Wilkins M.J."/>
            <person name="Williams K.H."/>
            <person name="Banfield J.F."/>
        </authorList>
    </citation>
    <scope>NUCLEOTIDE SEQUENCE [LARGE SCALE GENOMIC DNA]</scope>
</reference>
<comment type="caution">
    <text evidence="2">The sequence shown here is derived from an EMBL/GenBank/DDBJ whole genome shotgun (WGS) entry which is preliminary data.</text>
</comment>
<proteinExistence type="predicted"/>
<feature type="domain" description="Transcription regulator PadR N-terminal" evidence="1">
    <location>
        <begin position="25"/>
        <end position="96"/>
    </location>
</feature>
<dbReference type="Gene3D" id="1.10.10.10">
    <property type="entry name" value="Winged helix-like DNA-binding domain superfamily/Winged helix DNA-binding domain"/>
    <property type="match status" value="1"/>
</dbReference>
<dbReference type="Proteomes" id="UP000033934">
    <property type="component" value="Unassembled WGS sequence"/>
</dbReference>
<dbReference type="PANTHER" id="PTHR43252:SF7">
    <property type="entry name" value="TRANSCRIPTIONAL REGULATOR YQJI"/>
    <property type="match status" value="1"/>
</dbReference>